<dbReference type="AlphaFoldDB" id="A0A1F5FP53"/>
<evidence type="ECO:0000256" key="7">
    <source>
        <dbReference type="ARBA" id="ARBA00022777"/>
    </source>
</evidence>
<dbReference type="FunFam" id="2.40.33.10:FF:000001">
    <property type="entry name" value="Pyruvate kinase"/>
    <property type="match status" value="1"/>
</dbReference>
<dbReference type="InterPro" id="IPR015793">
    <property type="entry name" value="Pyrv_Knase_brl"/>
</dbReference>
<dbReference type="GO" id="GO:0000287">
    <property type="term" value="F:magnesium ion binding"/>
    <property type="evidence" value="ECO:0007669"/>
    <property type="project" value="UniProtKB-UniRule"/>
</dbReference>
<evidence type="ECO:0000313" key="17">
    <source>
        <dbReference type="Proteomes" id="UP000179237"/>
    </source>
</evidence>
<evidence type="ECO:0000259" key="14">
    <source>
        <dbReference type="Pfam" id="PF00224"/>
    </source>
</evidence>
<evidence type="ECO:0000256" key="9">
    <source>
        <dbReference type="ARBA" id="ARBA00022842"/>
    </source>
</evidence>
<keyword evidence="6" id="KW-0547">Nucleotide-binding</keyword>
<dbReference type="GO" id="GO:0004743">
    <property type="term" value="F:pyruvate kinase activity"/>
    <property type="evidence" value="ECO:0007669"/>
    <property type="project" value="UniProtKB-UniRule"/>
</dbReference>
<comment type="similarity">
    <text evidence="2 13">Belongs to the pyruvate kinase family.</text>
</comment>
<evidence type="ECO:0000256" key="1">
    <source>
        <dbReference type="ARBA" id="ARBA00004997"/>
    </source>
</evidence>
<reference evidence="16 17" key="1">
    <citation type="journal article" date="2016" name="Nat. Commun.">
        <title>Thousands of microbial genomes shed light on interconnected biogeochemical processes in an aquifer system.</title>
        <authorList>
            <person name="Anantharaman K."/>
            <person name="Brown C.T."/>
            <person name="Hug L.A."/>
            <person name="Sharon I."/>
            <person name="Castelle C.J."/>
            <person name="Probst A.J."/>
            <person name="Thomas B.C."/>
            <person name="Singh A."/>
            <person name="Wilkins M.J."/>
            <person name="Karaoz U."/>
            <person name="Brodie E.L."/>
            <person name="Williams K.H."/>
            <person name="Hubbard S.S."/>
            <person name="Banfield J.F."/>
        </authorList>
    </citation>
    <scope>NUCLEOTIDE SEQUENCE [LARGE SCALE GENOMIC DNA]</scope>
</reference>
<comment type="caution">
    <text evidence="16">The sequence shown here is derived from an EMBL/GenBank/DDBJ whole genome shotgun (WGS) entry which is preliminary data.</text>
</comment>
<dbReference type="PRINTS" id="PR01050">
    <property type="entry name" value="PYRUVTKNASE"/>
</dbReference>
<proteinExistence type="inferred from homology"/>
<dbReference type="UniPathway" id="UPA00109">
    <property type="reaction ID" value="UER00188"/>
</dbReference>
<comment type="catalytic activity">
    <reaction evidence="13">
        <text>pyruvate + ATP = phosphoenolpyruvate + ADP + H(+)</text>
        <dbReference type="Rhea" id="RHEA:18157"/>
        <dbReference type="ChEBI" id="CHEBI:15361"/>
        <dbReference type="ChEBI" id="CHEBI:15378"/>
        <dbReference type="ChEBI" id="CHEBI:30616"/>
        <dbReference type="ChEBI" id="CHEBI:58702"/>
        <dbReference type="ChEBI" id="CHEBI:456216"/>
        <dbReference type="EC" id="2.7.1.40"/>
    </reaction>
</comment>
<dbReference type="InterPro" id="IPR001697">
    <property type="entry name" value="Pyr_Knase"/>
</dbReference>
<evidence type="ECO:0000256" key="3">
    <source>
        <dbReference type="ARBA" id="ARBA00012142"/>
    </source>
</evidence>
<dbReference type="GO" id="GO:0030955">
    <property type="term" value="F:potassium ion binding"/>
    <property type="evidence" value="ECO:0007669"/>
    <property type="project" value="UniProtKB-UniRule"/>
</dbReference>
<evidence type="ECO:0000259" key="15">
    <source>
        <dbReference type="Pfam" id="PF02887"/>
    </source>
</evidence>
<keyword evidence="5" id="KW-0479">Metal-binding</keyword>
<feature type="domain" description="Pyruvate kinase barrel" evidence="14">
    <location>
        <begin position="2"/>
        <end position="321"/>
    </location>
</feature>
<feature type="domain" description="Pyruvate kinase C-terminal" evidence="15">
    <location>
        <begin position="364"/>
        <end position="463"/>
    </location>
</feature>
<dbReference type="Pfam" id="PF02887">
    <property type="entry name" value="PK_C"/>
    <property type="match status" value="1"/>
</dbReference>
<evidence type="ECO:0000256" key="4">
    <source>
        <dbReference type="ARBA" id="ARBA00022679"/>
    </source>
</evidence>
<dbReference type="EC" id="2.7.1.40" evidence="3 12"/>
<comment type="pathway">
    <text evidence="1 13">Carbohydrate degradation; glycolysis; pyruvate from D-glyceraldehyde 3-phosphate: step 5/5.</text>
</comment>
<dbReference type="GO" id="GO:0005524">
    <property type="term" value="F:ATP binding"/>
    <property type="evidence" value="ECO:0007669"/>
    <property type="project" value="UniProtKB-KW"/>
</dbReference>
<dbReference type="EMBL" id="MFAQ01000045">
    <property type="protein sequence ID" value="OGD81386.1"/>
    <property type="molecule type" value="Genomic_DNA"/>
</dbReference>
<keyword evidence="8" id="KW-0067">ATP-binding</keyword>
<evidence type="ECO:0000256" key="8">
    <source>
        <dbReference type="ARBA" id="ARBA00022840"/>
    </source>
</evidence>
<keyword evidence="11 16" id="KW-0670">Pyruvate</keyword>
<dbReference type="InterPro" id="IPR015806">
    <property type="entry name" value="Pyrv_Knase_insert_dom_sf"/>
</dbReference>
<dbReference type="InterPro" id="IPR015795">
    <property type="entry name" value="Pyrv_Knase_C"/>
</dbReference>
<evidence type="ECO:0000256" key="13">
    <source>
        <dbReference type="RuleBase" id="RU000504"/>
    </source>
</evidence>
<dbReference type="GO" id="GO:0016301">
    <property type="term" value="F:kinase activity"/>
    <property type="evidence" value="ECO:0007669"/>
    <property type="project" value="UniProtKB-KW"/>
</dbReference>
<dbReference type="InterPro" id="IPR011037">
    <property type="entry name" value="Pyrv_Knase-like_insert_dom_sf"/>
</dbReference>
<dbReference type="InterPro" id="IPR036918">
    <property type="entry name" value="Pyrv_Knase_C_sf"/>
</dbReference>
<gene>
    <name evidence="16" type="ORF">A2572_01125</name>
</gene>
<evidence type="ECO:0000256" key="2">
    <source>
        <dbReference type="ARBA" id="ARBA00008663"/>
    </source>
</evidence>
<evidence type="ECO:0000256" key="6">
    <source>
        <dbReference type="ARBA" id="ARBA00022741"/>
    </source>
</evidence>
<dbReference type="Gene3D" id="2.40.33.10">
    <property type="entry name" value="PK beta-barrel domain-like"/>
    <property type="match status" value="1"/>
</dbReference>
<evidence type="ECO:0000256" key="11">
    <source>
        <dbReference type="ARBA" id="ARBA00023317"/>
    </source>
</evidence>
<evidence type="ECO:0000256" key="10">
    <source>
        <dbReference type="ARBA" id="ARBA00023152"/>
    </source>
</evidence>
<keyword evidence="9 13" id="KW-0460">Magnesium</keyword>
<organism evidence="16 17">
    <name type="scientific">Candidatus Collierbacteria bacterium RIFOXYD1_FULL_40_9</name>
    <dbReference type="NCBI Taxonomy" id="1817731"/>
    <lineage>
        <taxon>Bacteria</taxon>
        <taxon>Candidatus Collieribacteriota</taxon>
    </lineage>
</organism>
<protein>
    <recommendedName>
        <fullName evidence="3 12">Pyruvate kinase</fullName>
        <ecNumber evidence="3 12">2.7.1.40</ecNumber>
    </recommendedName>
</protein>
<dbReference type="Gene3D" id="3.40.1380.20">
    <property type="entry name" value="Pyruvate kinase, C-terminal domain"/>
    <property type="match status" value="1"/>
</dbReference>
<sequence length="466" mass="51411">MKLTKIVSTLGPASDSEETIKKLIEAGVNVFRFNTKHGTVEWHEERVRRVQKIADGLNKSIGILLDLQGPEIRLETKNKEKIVVTTGQKLRIVPSFVSPDDLICIPHQLVFNTLVVGDQVLIDDGSVELKVLEVDHTHFLAEVVDDGEIGHRKGVNLPGVDIDLPSMIEDDLVKLDMAATNKIDFVALSFCRTKEDIFMLREQMDKRGIKAKIVAKIESKKALDNLDELIEVADVIMVARGDLGVEVPIERLAHIQKQMIRKCRLANKPVITATQMLQSMIESPTPTRAEATDVANAVLDGTDAVMLSGETASGKYPVKAVSAMAKIAKYNEEIRATTKLNIDPDNETDLVVSTVLNLLNQKVTKIKFILVFTNSGKTARSISRLRPKVPILAVTQDQKVVEELTISYAVEGYKSQLSDGVFSLPNKTIDQLIESGRLSVGESILVVHGQHYYDEGSTNSVAIYKA</sequence>
<evidence type="ECO:0000313" key="16">
    <source>
        <dbReference type="EMBL" id="OGD81386.1"/>
    </source>
</evidence>
<evidence type="ECO:0000256" key="5">
    <source>
        <dbReference type="ARBA" id="ARBA00022723"/>
    </source>
</evidence>
<dbReference type="InterPro" id="IPR040442">
    <property type="entry name" value="Pyrv_kinase-like_dom_sf"/>
</dbReference>
<dbReference type="NCBIfam" id="TIGR01064">
    <property type="entry name" value="pyruv_kin"/>
    <property type="match status" value="1"/>
</dbReference>
<dbReference type="SUPFAM" id="SSF51621">
    <property type="entry name" value="Phosphoenolpyruvate/pyruvate domain"/>
    <property type="match status" value="1"/>
</dbReference>
<name>A0A1F5FP53_9BACT</name>
<dbReference type="Gene3D" id="3.20.20.60">
    <property type="entry name" value="Phosphoenolpyruvate-binding domains"/>
    <property type="match status" value="1"/>
</dbReference>
<accession>A0A1F5FP53</accession>
<dbReference type="NCBIfam" id="NF004491">
    <property type="entry name" value="PRK05826.1"/>
    <property type="match status" value="1"/>
</dbReference>
<dbReference type="Pfam" id="PF00224">
    <property type="entry name" value="PK"/>
    <property type="match status" value="1"/>
</dbReference>
<evidence type="ECO:0000256" key="12">
    <source>
        <dbReference type="NCBIfam" id="TIGR01064"/>
    </source>
</evidence>
<keyword evidence="4 13" id="KW-0808">Transferase</keyword>
<dbReference type="Proteomes" id="UP000179237">
    <property type="component" value="Unassembled WGS sequence"/>
</dbReference>
<dbReference type="PANTHER" id="PTHR11817">
    <property type="entry name" value="PYRUVATE KINASE"/>
    <property type="match status" value="1"/>
</dbReference>
<keyword evidence="10 13" id="KW-0324">Glycolysis</keyword>
<dbReference type="SUPFAM" id="SSF50800">
    <property type="entry name" value="PK beta-barrel domain-like"/>
    <property type="match status" value="1"/>
</dbReference>
<dbReference type="InterPro" id="IPR015813">
    <property type="entry name" value="Pyrv/PenolPyrv_kinase-like_dom"/>
</dbReference>
<keyword evidence="7 13" id="KW-0418">Kinase</keyword>
<dbReference type="SUPFAM" id="SSF52935">
    <property type="entry name" value="PK C-terminal domain-like"/>
    <property type="match status" value="1"/>
</dbReference>